<keyword evidence="3 10" id="KW-0479">Metal-binding</keyword>
<evidence type="ECO:0000256" key="3">
    <source>
        <dbReference type="ARBA" id="ARBA00022723"/>
    </source>
</evidence>
<accession>A0A379C414</accession>
<organism evidence="13 14">
    <name type="scientific">Peptoniphilus lacrimalis</name>
    <dbReference type="NCBI Taxonomy" id="33031"/>
    <lineage>
        <taxon>Bacteria</taxon>
        <taxon>Bacillati</taxon>
        <taxon>Bacillota</taxon>
        <taxon>Tissierellia</taxon>
        <taxon>Tissierellales</taxon>
        <taxon>Peptoniphilaceae</taxon>
        <taxon>Peptoniphilus</taxon>
    </lineage>
</organism>
<dbReference type="SUPFAM" id="SSF50249">
    <property type="entry name" value="Nucleic acid-binding proteins"/>
    <property type="match status" value="1"/>
</dbReference>
<feature type="binding site" evidence="10">
    <location>
        <position position="253"/>
    </location>
    <ligand>
        <name>Zn(2+)</name>
        <dbReference type="ChEBI" id="CHEBI:29105"/>
    </ligand>
</feature>
<evidence type="ECO:0000256" key="7">
    <source>
        <dbReference type="ARBA" id="ARBA00022833"/>
    </source>
</evidence>
<evidence type="ECO:0000256" key="10">
    <source>
        <dbReference type="HAMAP-Rule" id="MF_01820"/>
    </source>
</evidence>
<feature type="binding site" evidence="10">
    <location>
        <position position="245"/>
    </location>
    <ligand>
        <name>Zn(2+)</name>
        <dbReference type="ChEBI" id="CHEBI:29105"/>
    </ligand>
</feature>
<protein>
    <recommendedName>
        <fullName evidence="10">Small ribosomal subunit biogenesis GTPase RsgA</fullName>
        <ecNumber evidence="10">3.6.1.-</ecNumber>
    </recommendedName>
</protein>
<feature type="binding site" evidence="10">
    <location>
        <begin position="111"/>
        <end position="114"/>
    </location>
    <ligand>
        <name>GTP</name>
        <dbReference type="ChEBI" id="CHEBI:37565"/>
    </ligand>
</feature>
<dbReference type="InterPro" id="IPR012340">
    <property type="entry name" value="NA-bd_OB-fold"/>
</dbReference>
<dbReference type="Gene3D" id="3.40.50.300">
    <property type="entry name" value="P-loop containing nucleotide triphosphate hydrolases"/>
    <property type="match status" value="1"/>
</dbReference>
<gene>
    <name evidence="10 13" type="primary">rsgA</name>
    <name evidence="13" type="ORF">NCTC13149_00908</name>
</gene>
<proteinExistence type="inferred from homology"/>
<dbReference type="GO" id="GO:0003924">
    <property type="term" value="F:GTPase activity"/>
    <property type="evidence" value="ECO:0007669"/>
    <property type="project" value="UniProtKB-UniRule"/>
</dbReference>
<evidence type="ECO:0000256" key="4">
    <source>
        <dbReference type="ARBA" id="ARBA00022730"/>
    </source>
</evidence>
<dbReference type="InterPro" id="IPR010914">
    <property type="entry name" value="RsgA_GTPase_dom"/>
</dbReference>
<dbReference type="GO" id="GO:0046872">
    <property type="term" value="F:metal ion binding"/>
    <property type="evidence" value="ECO:0007669"/>
    <property type="project" value="UniProtKB-KW"/>
</dbReference>
<dbReference type="PANTHER" id="PTHR32120">
    <property type="entry name" value="SMALL RIBOSOMAL SUBUNIT BIOGENESIS GTPASE RSGA"/>
    <property type="match status" value="1"/>
</dbReference>
<dbReference type="InterPro" id="IPR031944">
    <property type="entry name" value="RsgA_N"/>
</dbReference>
<feature type="binding site" evidence="10">
    <location>
        <position position="240"/>
    </location>
    <ligand>
        <name>Zn(2+)</name>
        <dbReference type="ChEBI" id="CHEBI:29105"/>
    </ligand>
</feature>
<dbReference type="Proteomes" id="UP000255517">
    <property type="component" value="Unassembled WGS sequence"/>
</dbReference>
<dbReference type="InterPro" id="IPR027417">
    <property type="entry name" value="P-loop_NTPase"/>
</dbReference>
<dbReference type="PROSITE" id="PS51721">
    <property type="entry name" value="G_CP"/>
    <property type="match status" value="1"/>
</dbReference>
<dbReference type="InterPro" id="IPR004881">
    <property type="entry name" value="Ribosome_biogen_GTPase_RsgA"/>
</dbReference>
<dbReference type="EMBL" id="UGSZ01000001">
    <property type="protein sequence ID" value="SUB57092.1"/>
    <property type="molecule type" value="Genomic_DNA"/>
</dbReference>
<dbReference type="STRING" id="1122949.GCA_000378725_00651"/>
<dbReference type="PROSITE" id="PS50936">
    <property type="entry name" value="ENGC_GTPASE"/>
    <property type="match status" value="1"/>
</dbReference>
<feature type="domain" description="EngC GTPase" evidence="11">
    <location>
        <begin position="71"/>
        <end position="215"/>
    </location>
</feature>
<evidence type="ECO:0000313" key="14">
    <source>
        <dbReference type="Proteomes" id="UP000255517"/>
    </source>
</evidence>
<comment type="function">
    <text evidence="10">One of several proteins that assist in the late maturation steps of the functional core of the 30S ribosomal subunit. Helps release RbfA from mature subunits. May play a role in the assembly of ribosomal proteins into the subunit. Circularly permuted GTPase that catalyzes slow GTP hydrolysis, GTPase activity is stimulated by the 30S ribosomal subunit.</text>
</comment>
<evidence type="ECO:0000256" key="9">
    <source>
        <dbReference type="ARBA" id="ARBA00023134"/>
    </source>
</evidence>
<keyword evidence="5 10" id="KW-0547">Nucleotide-binding</keyword>
<dbReference type="Pfam" id="PF03193">
    <property type="entry name" value="RsgA_GTPase"/>
    <property type="match status" value="1"/>
</dbReference>
<dbReference type="RefSeq" id="WP_019034547.1">
    <property type="nucleotide sequence ID" value="NZ_UGSZ01000001.1"/>
</dbReference>
<dbReference type="AlphaFoldDB" id="A0A379C414"/>
<keyword evidence="6 10" id="KW-0378">Hydrolase</keyword>
<dbReference type="Gene3D" id="1.10.40.50">
    <property type="entry name" value="Probable gtpase engc, domain 3"/>
    <property type="match status" value="1"/>
</dbReference>
<evidence type="ECO:0000256" key="6">
    <source>
        <dbReference type="ARBA" id="ARBA00022801"/>
    </source>
</evidence>
<reference evidence="13 14" key="1">
    <citation type="submission" date="2018-06" db="EMBL/GenBank/DDBJ databases">
        <authorList>
            <consortium name="Pathogen Informatics"/>
            <person name="Doyle S."/>
        </authorList>
    </citation>
    <scope>NUCLEOTIDE SEQUENCE [LARGE SCALE GENOMIC DNA]</scope>
    <source>
        <strain evidence="13 14">NCTC13149</strain>
    </source>
</reference>
<evidence type="ECO:0000259" key="11">
    <source>
        <dbReference type="PROSITE" id="PS50936"/>
    </source>
</evidence>
<keyword evidence="2 10" id="KW-0690">Ribosome biogenesis</keyword>
<dbReference type="OrthoDB" id="9809485at2"/>
<feature type="binding site" evidence="10">
    <location>
        <position position="247"/>
    </location>
    <ligand>
        <name>Zn(2+)</name>
        <dbReference type="ChEBI" id="CHEBI:29105"/>
    </ligand>
</feature>
<dbReference type="EC" id="3.6.1.-" evidence="10"/>
<comment type="subunit">
    <text evidence="10">Monomer. Associates with 30S ribosomal subunit, binds 16S rRNA.</text>
</comment>
<keyword evidence="9 10" id="KW-0342">GTP-binding</keyword>
<dbReference type="SUPFAM" id="SSF52540">
    <property type="entry name" value="P-loop containing nucleoside triphosphate hydrolases"/>
    <property type="match status" value="1"/>
</dbReference>
<name>A0A379C414_9FIRM</name>
<dbReference type="PANTHER" id="PTHR32120:SF11">
    <property type="entry name" value="SMALL RIBOSOMAL SUBUNIT BIOGENESIS GTPASE RSGA 1, MITOCHONDRIAL-RELATED"/>
    <property type="match status" value="1"/>
</dbReference>
<evidence type="ECO:0000259" key="12">
    <source>
        <dbReference type="PROSITE" id="PS51721"/>
    </source>
</evidence>
<keyword evidence="7 10" id="KW-0862">Zinc</keyword>
<evidence type="ECO:0000256" key="2">
    <source>
        <dbReference type="ARBA" id="ARBA00022517"/>
    </source>
</evidence>
<evidence type="ECO:0000256" key="8">
    <source>
        <dbReference type="ARBA" id="ARBA00022884"/>
    </source>
</evidence>
<dbReference type="InterPro" id="IPR030378">
    <property type="entry name" value="G_CP_dom"/>
</dbReference>
<comment type="cofactor">
    <cofactor evidence="10">
        <name>Zn(2+)</name>
        <dbReference type="ChEBI" id="CHEBI:29105"/>
    </cofactor>
    <text evidence="10">Binds 1 zinc ion per subunit.</text>
</comment>
<sequence length="285" mass="32708">MQGKIVKLLGGFYYIKSGDKLIETRARGTFRYVKESPIVGDNVEFNYDDNTLGYIQKIYPRKNILTRPKVANVDLIVLFIPLKNPDYNLTLIDKTIVQIEMSNIDILIAINKADIDINKAENLQKIYNICGFNTILISGKTGLNIDILKEKLKGKTVAFAGVSGAGKSTISSLILDKKIESGEVSQKTGRGKHTTRHTELHYNSDYFIFDTPGFSSLDIKLDKKDLCHYFREFENYLGQCKFLNCNHINEPDCMIKRKVQDGEIPISRYENYKYLYQELKNKEEY</sequence>
<keyword evidence="1 10" id="KW-0963">Cytoplasm</keyword>
<comment type="similarity">
    <text evidence="10">Belongs to the TRAFAC class YlqF/YawG GTPase family. RsgA subfamily.</text>
</comment>
<feature type="domain" description="CP-type G" evidence="12">
    <location>
        <begin position="62"/>
        <end position="217"/>
    </location>
</feature>
<evidence type="ECO:0000256" key="5">
    <source>
        <dbReference type="ARBA" id="ARBA00022741"/>
    </source>
</evidence>
<dbReference type="Pfam" id="PF16745">
    <property type="entry name" value="RsgA_N"/>
    <property type="match status" value="1"/>
</dbReference>
<dbReference type="NCBIfam" id="TIGR00157">
    <property type="entry name" value="ribosome small subunit-dependent GTPase A"/>
    <property type="match status" value="1"/>
</dbReference>
<dbReference type="Gene3D" id="2.40.50.140">
    <property type="entry name" value="Nucleic acid-binding proteins"/>
    <property type="match status" value="1"/>
</dbReference>
<evidence type="ECO:0000256" key="1">
    <source>
        <dbReference type="ARBA" id="ARBA00022490"/>
    </source>
</evidence>
<dbReference type="CDD" id="cd01854">
    <property type="entry name" value="YjeQ_EngC"/>
    <property type="match status" value="1"/>
</dbReference>
<dbReference type="HAMAP" id="MF_01820">
    <property type="entry name" value="GTPase_RsgA"/>
    <property type="match status" value="1"/>
</dbReference>
<feature type="binding site" evidence="10">
    <location>
        <begin position="161"/>
        <end position="169"/>
    </location>
    <ligand>
        <name>GTP</name>
        <dbReference type="ChEBI" id="CHEBI:37565"/>
    </ligand>
</feature>
<dbReference type="GO" id="GO:0005737">
    <property type="term" value="C:cytoplasm"/>
    <property type="evidence" value="ECO:0007669"/>
    <property type="project" value="UniProtKB-SubCell"/>
</dbReference>
<keyword evidence="4 10" id="KW-0699">rRNA-binding</keyword>
<evidence type="ECO:0000313" key="13">
    <source>
        <dbReference type="EMBL" id="SUB57092.1"/>
    </source>
</evidence>
<dbReference type="CDD" id="cd04466">
    <property type="entry name" value="S1_YloQ_GTPase"/>
    <property type="match status" value="1"/>
</dbReference>
<dbReference type="GO" id="GO:0005525">
    <property type="term" value="F:GTP binding"/>
    <property type="evidence" value="ECO:0007669"/>
    <property type="project" value="UniProtKB-UniRule"/>
</dbReference>
<dbReference type="GO" id="GO:0019843">
    <property type="term" value="F:rRNA binding"/>
    <property type="evidence" value="ECO:0007669"/>
    <property type="project" value="UniProtKB-KW"/>
</dbReference>
<dbReference type="GO" id="GO:0042274">
    <property type="term" value="P:ribosomal small subunit biogenesis"/>
    <property type="evidence" value="ECO:0007669"/>
    <property type="project" value="UniProtKB-UniRule"/>
</dbReference>
<keyword evidence="8 10" id="KW-0694">RNA-binding</keyword>
<comment type="subcellular location">
    <subcellularLocation>
        <location evidence="10">Cytoplasm</location>
    </subcellularLocation>
</comment>